<dbReference type="GO" id="GO:0055052">
    <property type="term" value="C:ATP-binding cassette (ABC) transporter complex, substrate-binding subunit-containing"/>
    <property type="evidence" value="ECO:0007669"/>
    <property type="project" value="TreeGrafter"/>
</dbReference>
<dbReference type="Proteomes" id="UP000198508">
    <property type="component" value="Unassembled WGS sequence"/>
</dbReference>
<evidence type="ECO:0000256" key="1">
    <source>
        <dbReference type="ARBA" id="ARBA00008520"/>
    </source>
</evidence>
<dbReference type="EMBL" id="FOIM01000012">
    <property type="protein sequence ID" value="SET72769.1"/>
    <property type="molecule type" value="Genomic_DNA"/>
</dbReference>
<evidence type="ECO:0000256" key="4">
    <source>
        <dbReference type="SAM" id="SignalP"/>
    </source>
</evidence>
<dbReference type="Pfam" id="PF13416">
    <property type="entry name" value="SBP_bac_8"/>
    <property type="match status" value="1"/>
</dbReference>
<dbReference type="PANTHER" id="PTHR30061">
    <property type="entry name" value="MALTOSE-BINDING PERIPLASMIC PROTEIN"/>
    <property type="match status" value="1"/>
</dbReference>
<accession>A0A1I0GQS9</accession>
<keyword evidence="3 4" id="KW-0732">Signal</keyword>
<reference evidence="6" key="1">
    <citation type="submission" date="2016-10" db="EMBL/GenBank/DDBJ databases">
        <authorList>
            <person name="Varghese N."/>
            <person name="Submissions S."/>
        </authorList>
    </citation>
    <scope>NUCLEOTIDE SEQUENCE [LARGE SCALE GENOMIC DNA]</scope>
    <source>
        <strain evidence="6">NLAE-zl-G277</strain>
    </source>
</reference>
<keyword evidence="2" id="KW-0813">Transport</keyword>
<dbReference type="GO" id="GO:0015768">
    <property type="term" value="P:maltose transport"/>
    <property type="evidence" value="ECO:0007669"/>
    <property type="project" value="TreeGrafter"/>
</dbReference>
<dbReference type="GO" id="GO:0042956">
    <property type="term" value="P:maltodextrin transmembrane transport"/>
    <property type="evidence" value="ECO:0007669"/>
    <property type="project" value="TreeGrafter"/>
</dbReference>
<evidence type="ECO:0000313" key="5">
    <source>
        <dbReference type="EMBL" id="SET72769.1"/>
    </source>
</evidence>
<dbReference type="PROSITE" id="PS51257">
    <property type="entry name" value="PROKAR_LIPOPROTEIN"/>
    <property type="match status" value="1"/>
</dbReference>
<dbReference type="InterPro" id="IPR006059">
    <property type="entry name" value="SBP"/>
</dbReference>
<dbReference type="STRING" id="460384.SAMN05216313_112121"/>
<keyword evidence="6" id="KW-1185">Reference proteome</keyword>
<keyword evidence="5" id="KW-0762">Sugar transport</keyword>
<feature type="signal peptide" evidence="4">
    <location>
        <begin position="1"/>
        <end position="24"/>
    </location>
</feature>
<evidence type="ECO:0000256" key="3">
    <source>
        <dbReference type="ARBA" id="ARBA00022729"/>
    </source>
</evidence>
<organism evidence="5 6">
    <name type="scientific">Enterocloster lavalensis</name>
    <dbReference type="NCBI Taxonomy" id="460384"/>
    <lineage>
        <taxon>Bacteria</taxon>
        <taxon>Bacillati</taxon>
        <taxon>Bacillota</taxon>
        <taxon>Clostridia</taxon>
        <taxon>Lachnospirales</taxon>
        <taxon>Lachnospiraceae</taxon>
        <taxon>Enterocloster</taxon>
    </lineage>
</organism>
<comment type="similarity">
    <text evidence="1">Belongs to the bacterial solute-binding protein 1 family.</text>
</comment>
<dbReference type="GO" id="GO:1901982">
    <property type="term" value="F:maltose binding"/>
    <property type="evidence" value="ECO:0007669"/>
    <property type="project" value="TreeGrafter"/>
</dbReference>
<name>A0A1I0GQS9_9FIRM</name>
<evidence type="ECO:0000256" key="2">
    <source>
        <dbReference type="ARBA" id="ARBA00022448"/>
    </source>
</evidence>
<gene>
    <name evidence="5" type="ORF">SAMN05216313_112121</name>
</gene>
<dbReference type="PANTHER" id="PTHR30061:SF50">
    <property type="entry name" value="MALTOSE_MALTODEXTRIN-BINDING PERIPLASMIC PROTEIN"/>
    <property type="match status" value="1"/>
</dbReference>
<dbReference type="SUPFAM" id="SSF53850">
    <property type="entry name" value="Periplasmic binding protein-like II"/>
    <property type="match status" value="1"/>
</dbReference>
<dbReference type="AlphaFoldDB" id="A0A1I0GQS9"/>
<feature type="chain" id="PRO_5038837333" evidence="4">
    <location>
        <begin position="25"/>
        <end position="458"/>
    </location>
</feature>
<proteinExistence type="inferred from homology"/>
<protein>
    <submittedName>
        <fullName evidence="5">Multiple sugar transport system substrate-binding protein</fullName>
    </submittedName>
</protein>
<sequence length="458" mass="51173">MKRRNRWVLSMVLVCALIMSACSGGGGGTQTQKADEPQTADTAAAPAEVTAAEGNDVYEVTEPVTIEFWHTLEEMYRDDFNQLVDEFEKENPNITVNVSYQGRVGEILEKILAANIAGDGLPDVFPIHSSEIQVLAENGVVENLDPYIAGNGTDVSKISMSDVYARDGSQYGLTWTITGMCWFYNQTIADQEGIQLPKTWDEMDGFLRKAAIINADGTTERYGMWIGGWDSYYFTWMLWNNGVLVIDEDGNTTINSEKAQQTVAQIKQWIDEGLMMWGYGSNGSTNMRQAFWDGQVFAIVHTSSQYMNHYDNMKQKGYELGAYFPPAGSDQDTTEVFGMCLSIPTKSDANKKAAAYKLIEYLTSEDVNLKMAEFTGFLANGTDVMASENGQEYLEENPAMKNIYERIGDMTVAIQLPCYPEVTDVLEDGLALIFLENHDVKEQLDEMAYQITDLYANQ</sequence>
<dbReference type="Gene3D" id="3.40.190.10">
    <property type="entry name" value="Periplasmic binding protein-like II"/>
    <property type="match status" value="1"/>
</dbReference>
<evidence type="ECO:0000313" key="6">
    <source>
        <dbReference type="Proteomes" id="UP000198508"/>
    </source>
</evidence>
<dbReference type="RefSeq" id="WP_092364403.1">
    <property type="nucleotide sequence ID" value="NZ_FOIM01000012.1"/>
</dbReference>